<dbReference type="KEGG" id="vin:AKJ08_0463"/>
<dbReference type="EMBL" id="CP012332">
    <property type="protein sequence ID" value="AKU90076.1"/>
    <property type="molecule type" value="Genomic_DNA"/>
</dbReference>
<organism evidence="1 2">
    <name type="scientific">Vulgatibacter incomptus</name>
    <dbReference type="NCBI Taxonomy" id="1391653"/>
    <lineage>
        <taxon>Bacteria</taxon>
        <taxon>Pseudomonadati</taxon>
        <taxon>Myxococcota</taxon>
        <taxon>Myxococcia</taxon>
        <taxon>Myxococcales</taxon>
        <taxon>Cystobacterineae</taxon>
        <taxon>Vulgatibacteraceae</taxon>
        <taxon>Vulgatibacter</taxon>
    </lineage>
</organism>
<name>A0A0K1P9H2_9BACT</name>
<accession>A0A0K1P9H2</accession>
<gene>
    <name evidence="1" type="ORF">AKJ08_0463</name>
</gene>
<dbReference type="AlphaFoldDB" id="A0A0K1P9H2"/>
<evidence type="ECO:0000313" key="1">
    <source>
        <dbReference type="EMBL" id="AKU90076.1"/>
    </source>
</evidence>
<dbReference type="Proteomes" id="UP000055590">
    <property type="component" value="Chromosome"/>
</dbReference>
<dbReference type="SUPFAM" id="SSF110296">
    <property type="entry name" value="Oligoxyloglucan reducing end-specific cellobiohydrolase"/>
    <property type="match status" value="1"/>
</dbReference>
<evidence type="ECO:0000313" key="2">
    <source>
        <dbReference type="Proteomes" id="UP000055590"/>
    </source>
</evidence>
<sequence>MCARGGARGPPRLRLGQACGQALGTSPVRVDAQEAPTRDPDAVESGLGRIERLVSFGETDACSFDGPRITCSKDGGKSWPLRAELPARAVGALRGSEGILLIATDDGRIFSVAENGAASLRAEVPGEPAIVDASQRDGRLFLLAHRFDAPEDPLRLPQVVKTELLALAAEGSLEMLATSAGFRGDRLLIQPNGELITFASVDARAWRSIVPREATGSGGRPFVRLPHAGRFGADFGGLQVAIDRWADRLPGPGKPARPASALYVSRDDGAEWEHVFDTTGETLVDFMGPTTGLVVAREEGTAWLTTDGTRSFHSVRKDDRLYETVAVTHSGGRFLVASSRGTILLVSPDAP</sequence>
<reference evidence="1 2" key="1">
    <citation type="submission" date="2015-08" db="EMBL/GenBank/DDBJ databases">
        <authorList>
            <person name="Babu N.S."/>
            <person name="Beckwith C.J."/>
            <person name="Beseler K.G."/>
            <person name="Brison A."/>
            <person name="Carone J.V."/>
            <person name="Caskin T.P."/>
            <person name="Diamond M."/>
            <person name="Durham M.E."/>
            <person name="Foxe J.M."/>
            <person name="Go M."/>
            <person name="Henderson B.A."/>
            <person name="Jones I.B."/>
            <person name="McGettigan J.A."/>
            <person name="Micheletti S.J."/>
            <person name="Nasrallah M.E."/>
            <person name="Ortiz D."/>
            <person name="Piller C.R."/>
            <person name="Privatt S.R."/>
            <person name="Schneider S.L."/>
            <person name="Sharp S."/>
            <person name="Smith T.C."/>
            <person name="Stanton J.D."/>
            <person name="Ullery H.E."/>
            <person name="Wilson R.J."/>
            <person name="Serrano M.G."/>
            <person name="Buck G."/>
            <person name="Lee V."/>
            <person name="Wang Y."/>
            <person name="Carvalho R."/>
            <person name="Voegtly L."/>
            <person name="Shi R."/>
            <person name="Duckworth R."/>
            <person name="Johnson A."/>
            <person name="Loviza R."/>
            <person name="Walstead R."/>
            <person name="Shah Z."/>
            <person name="Kiflezghi M."/>
            <person name="Wade K."/>
            <person name="Ball S.L."/>
            <person name="Bradley K.W."/>
            <person name="Asai D.J."/>
            <person name="Bowman C.A."/>
            <person name="Russell D.A."/>
            <person name="Pope W.H."/>
            <person name="Jacobs-Sera D."/>
            <person name="Hendrix R.W."/>
            <person name="Hatfull G.F."/>
        </authorList>
    </citation>
    <scope>NUCLEOTIDE SEQUENCE [LARGE SCALE GENOMIC DNA]</scope>
    <source>
        <strain evidence="1 2">DSM 27710</strain>
    </source>
</reference>
<evidence type="ECO:0008006" key="3">
    <source>
        <dbReference type="Google" id="ProtNLM"/>
    </source>
</evidence>
<keyword evidence="2" id="KW-1185">Reference proteome</keyword>
<proteinExistence type="predicted"/>
<protein>
    <recommendedName>
        <fullName evidence="3">Exo-alpha-sialidase</fullName>
    </recommendedName>
</protein>